<accession>A0A4R6YNL1</accession>
<evidence type="ECO:0000256" key="7">
    <source>
        <dbReference type="ARBA" id="ARBA00023204"/>
    </source>
</evidence>
<dbReference type="FunFam" id="3.40.50.300:FF:000356">
    <property type="entry name" value="DNA repair protein RecN"/>
    <property type="match status" value="1"/>
</dbReference>
<keyword evidence="13" id="KW-1185">Reference proteome</keyword>
<protein>
    <recommendedName>
        <fullName evidence="3 9">DNA repair protein RecN</fullName>
    </recommendedName>
    <alternativeName>
        <fullName evidence="8 9">Recombination protein N</fullName>
    </alternativeName>
</protein>
<dbReference type="GO" id="GO:0006310">
    <property type="term" value="P:DNA recombination"/>
    <property type="evidence" value="ECO:0007669"/>
    <property type="project" value="InterPro"/>
</dbReference>
<organism evidence="12 13">
    <name type="scientific">Tahibacter aquaticus</name>
    <dbReference type="NCBI Taxonomy" id="520092"/>
    <lineage>
        <taxon>Bacteria</taxon>
        <taxon>Pseudomonadati</taxon>
        <taxon>Pseudomonadota</taxon>
        <taxon>Gammaproteobacteria</taxon>
        <taxon>Lysobacterales</taxon>
        <taxon>Rhodanobacteraceae</taxon>
        <taxon>Tahibacter</taxon>
    </lineage>
</organism>
<evidence type="ECO:0000259" key="11">
    <source>
        <dbReference type="Pfam" id="PF02463"/>
    </source>
</evidence>
<dbReference type="AlphaFoldDB" id="A0A4R6YNL1"/>
<evidence type="ECO:0000256" key="4">
    <source>
        <dbReference type="ARBA" id="ARBA00022741"/>
    </source>
</evidence>
<dbReference type="InterPro" id="IPR004604">
    <property type="entry name" value="DNA_recomb/repair_RecN"/>
</dbReference>
<dbReference type="CDD" id="cd03241">
    <property type="entry name" value="ABC_RecN"/>
    <property type="match status" value="2"/>
</dbReference>
<comment type="function">
    <text evidence="1 9">May be involved in recombinational repair of damaged DNA.</text>
</comment>
<evidence type="ECO:0000256" key="9">
    <source>
        <dbReference type="PIRNR" id="PIRNR003128"/>
    </source>
</evidence>
<dbReference type="GO" id="GO:0043590">
    <property type="term" value="C:bacterial nucleoid"/>
    <property type="evidence" value="ECO:0007669"/>
    <property type="project" value="TreeGrafter"/>
</dbReference>
<dbReference type="GO" id="GO:0005524">
    <property type="term" value="F:ATP binding"/>
    <property type="evidence" value="ECO:0007669"/>
    <property type="project" value="UniProtKB-KW"/>
</dbReference>
<keyword evidence="7 9" id="KW-0234">DNA repair</keyword>
<evidence type="ECO:0000256" key="10">
    <source>
        <dbReference type="SAM" id="Coils"/>
    </source>
</evidence>
<dbReference type="GO" id="GO:0009432">
    <property type="term" value="P:SOS response"/>
    <property type="evidence" value="ECO:0007669"/>
    <property type="project" value="TreeGrafter"/>
</dbReference>
<dbReference type="PIRSF" id="PIRSF003128">
    <property type="entry name" value="RecN"/>
    <property type="match status" value="1"/>
</dbReference>
<dbReference type="SUPFAM" id="SSF52540">
    <property type="entry name" value="P-loop containing nucleoside triphosphate hydrolases"/>
    <property type="match status" value="1"/>
</dbReference>
<evidence type="ECO:0000313" key="13">
    <source>
        <dbReference type="Proteomes" id="UP000295293"/>
    </source>
</evidence>
<keyword evidence="5 9" id="KW-0227">DNA damage</keyword>
<dbReference type="Pfam" id="PF02463">
    <property type="entry name" value="SMC_N"/>
    <property type="match status" value="1"/>
</dbReference>
<evidence type="ECO:0000256" key="3">
    <source>
        <dbReference type="ARBA" id="ARBA00021315"/>
    </source>
</evidence>
<evidence type="ECO:0000256" key="8">
    <source>
        <dbReference type="ARBA" id="ARBA00033408"/>
    </source>
</evidence>
<evidence type="ECO:0000256" key="5">
    <source>
        <dbReference type="ARBA" id="ARBA00022763"/>
    </source>
</evidence>
<feature type="domain" description="RecF/RecN/SMC N-terminal" evidence="11">
    <location>
        <begin position="2"/>
        <end position="508"/>
    </location>
</feature>
<evidence type="ECO:0000256" key="1">
    <source>
        <dbReference type="ARBA" id="ARBA00003618"/>
    </source>
</evidence>
<dbReference type="RefSeq" id="WP_133820998.1">
    <property type="nucleotide sequence ID" value="NZ_SNZH01000017.1"/>
</dbReference>
<dbReference type="NCBIfam" id="NF008121">
    <property type="entry name" value="PRK10869.1"/>
    <property type="match status" value="1"/>
</dbReference>
<evidence type="ECO:0000313" key="12">
    <source>
        <dbReference type="EMBL" id="TDR39143.1"/>
    </source>
</evidence>
<dbReference type="FunFam" id="3.40.50.300:FF:000319">
    <property type="entry name" value="DNA repair protein RecN"/>
    <property type="match status" value="1"/>
</dbReference>
<reference evidence="12 13" key="1">
    <citation type="submission" date="2019-03" db="EMBL/GenBank/DDBJ databases">
        <title>Genomic Encyclopedia of Type Strains, Phase IV (KMG-IV): sequencing the most valuable type-strain genomes for metagenomic binning, comparative biology and taxonomic classification.</title>
        <authorList>
            <person name="Goeker M."/>
        </authorList>
    </citation>
    <scope>NUCLEOTIDE SEQUENCE [LARGE SCALE GENOMIC DNA]</scope>
    <source>
        <strain evidence="12 13">DSM 21667</strain>
    </source>
</reference>
<keyword evidence="4" id="KW-0547">Nucleotide-binding</keyword>
<dbReference type="Proteomes" id="UP000295293">
    <property type="component" value="Unassembled WGS sequence"/>
</dbReference>
<evidence type="ECO:0000256" key="2">
    <source>
        <dbReference type="ARBA" id="ARBA00009441"/>
    </source>
</evidence>
<dbReference type="OrthoDB" id="9806954at2"/>
<dbReference type="PANTHER" id="PTHR11059">
    <property type="entry name" value="DNA REPAIR PROTEIN RECN"/>
    <property type="match status" value="1"/>
</dbReference>
<dbReference type="Gene3D" id="3.40.50.300">
    <property type="entry name" value="P-loop containing nucleotide triphosphate hydrolases"/>
    <property type="match status" value="2"/>
</dbReference>
<evidence type="ECO:0000256" key="6">
    <source>
        <dbReference type="ARBA" id="ARBA00022840"/>
    </source>
</evidence>
<dbReference type="EMBL" id="SNZH01000017">
    <property type="protein sequence ID" value="TDR39143.1"/>
    <property type="molecule type" value="Genomic_DNA"/>
</dbReference>
<gene>
    <name evidence="12" type="ORF">DFR29_11748</name>
</gene>
<name>A0A4R6YNL1_9GAMM</name>
<dbReference type="InterPro" id="IPR003395">
    <property type="entry name" value="RecF/RecN/SMC_N"/>
</dbReference>
<proteinExistence type="inferred from homology"/>
<dbReference type="NCBIfam" id="TIGR00634">
    <property type="entry name" value="recN"/>
    <property type="match status" value="1"/>
</dbReference>
<dbReference type="GO" id="GO:0006281">
    <property type="term" value="P:DNA repair"/>
    <property type="evidence" value="ECO:0007669"/>
    <property type="project" value="UniProtKB-KW"/>
</dbReference>
<keyword evidence="10" id="KW-0175">Coiled coil</keyword>
<keyword evidence="6" id="KW-0067">ATP-binding</keyword>
<comment type="caution">
    <text evidence="12">The sequence shown here is derived from an EMBL/GenBank/DDBJ whole genome shotgun (WGS) entry which is preliminary data.</text>
</comment>
<dbReference type="PANTHER" id="PTHR11059:SF0">
    <property type="entry name" value="DNA REPAIR PROTEIN RECN"/>
    <property type="match status" value="1"/>
</dbReference>
<feature type="coiled-coil region" evidence="10">
    <location>
        <begin position="318"/>
        <end position="362"/>
    </location>
</feature>
<sequence length="557" mass="60922">MLRSLYVKDFAIVGEADINFQAGLSVVTGETGAGKSLLVDALLLLSGARSDSSVIRHGCDRAELTADFDLADAIAARDWLAAEELDDDGACQLRRVIRAEGSSRAWINGRPVTLAQLSALSEHLIEIHGQHEHQALLDRNHQLQLLDAFGEHADALAAVRLPARRWREIGQRMAGLSSHADHGEQLALLERQLLDLDRYALSEAQLAELNEMHKRLANAGQLVAGSNSVAELIDGDSEFALRRSLARARHELAKLAEIDPGLNATAELLESLEIQLGEAADTLSRYQDGLELDPERLQELDAQLSKLHELSRRHRLPVHELKNRAEELRGEVDTLRNAGSLLQELERERTALAQDYRKAAQTLTTLRQQTAQRLGHEVSQLMGELGMSGGRFEVDLEASSKDEPDALGAERCEFLVSANQGQSPRPLRKVASGGELSRISLAIEVAALGLDEVGTMVFDEVDSGIGGAVAEVVGQKLRRLGSTRQALCVTHLAQVAAQGHQHFRVSKASRDGETFTRIEALDDKSRRDEIARMLGGIEITKETLAHARQMLERAAKG</sequence>
<comment type="similarity">
    <text evidence="2 9">Belongs to the RecN family.</text>
</comment>
<dbReference type="InterPro" id="IPR027417">
    <property type="entry name" value="P-loop_NTPase"/>
</dbReference>